<name>A0A1Z3NBF9_BDEBC</name>
<dbReference type="EMBL" id="CP020946">
    <property type="protein sequence ID" value="ASD64798.1"/>
    <property type="molecule type" value="Genomic_DNA"/>
</dbReference>
<dbReference type="RefSeq" id="WP_088566233.1">
    <property type="nucleotide sequence ID" value="NZ_CP020946.1"/>
</dbReference>
<dbReference type="AlphaFoldDB" id="A0A1Z3NBF9"/>
<dbReference type="PROSITE" id="PS51257">
    <property type="entry name" value="PROKAR_LIPOPROTEIN"/>
    <property type="match status" value="1"/>
</dbReference>
<evidence type="ECO:0008006" key="3">
    <source>
        <dbReference type="Google" id="ProtNLM"/>
    </source>
</evidence>
<sequence>MKFSNGTWNHKAVIAIALTSLFFGCAKKEEETPSTGEVTVAQLEGTRWGSCTAVSGSTYGSAVNGMSYMRGLTFQSDGTYAITTLFFTGTTCAFGGDNVFTMSQAGTFEIGEVQESGATQIIYTTAGSVLTTFAGTSAGGTTWAGNFNDATCTGGPDLVVDTNATDTNTVTGLSCSDSSPDFAFPEFAPAGTVFYDLVTLSGSTLTVGDLAQLWNIGQVSSYPTSATQQFIEY</sequence>
<dbReference type="Proteomes" id="UP000197003">
    <property type="component" value="Chromosome"/>
</dbReference>
<evidence type="ECO:0000313" key="1">
    <source>
        <dbReference type="EMBL" id="ASD64798.1"/>
    </source>
</evidence>
<evidence type="ECO:0000313" key="2">
    <source>
        <dbReference type="Proteomes" id="UP000197003"/>
    </source>
</evidence>
<accession>A0A1Z3NBF9</accession>
<reference evidence="1 2" key="1">
    <citation type="submission" date="2017-04" db="EMBL/GenBank/DDBJ databases">
        <title>Whole genome sequence of Bdellovibrio bacteriovorus strain SSB218315.</title>
        <authorList>
            <person name="Oyedara O."/>
            <person name="Rodriguez-Perez M.A."/>
        </authorList>
    </citation>
    <scope>NUCLEOTIDE SEQUENCE [LARGE SCALE GENOMIC DNA]</scope>
    <source>
        <strain evidence="1 2">SSB218315</strain>
    </source>
</reference>
<protein>
    <recommendedName>
        <fullName evidence="3">Lipoprotein</fullName>
    </recommendedName>
</protein>
<gene>
    <name evidence="1" type="ORF">B9G79_15125</name>
</gene>
<dbReference type="OrthoDB" id="9826249at2"/>
<proteinExistence type="predicted"/>
<organism evidence="1 2">
    <name type="scientific">Bdellovibrio bacteriovorus</name>
    <dbReference type="NCBI Taxonomy" id="959"/>
    <lineage>
        <taxon>Bacteria</taxon>
        <taxon>Pseudomonadati</taxon>
        <taxon>Bdellovibrionota</taxon>
        <taxon>Bdellovibrionia</taxon>
        <taxon>Bdellovibrionales</taxon>
        <taxon>Pseudobdellovibrionaceae</taxon>
        <taxon>Bdellovibrio</taxon>
    </lineage>
</organism>